<evidence type="ECO:0000256" key="7">
    <source>
        <dbReference type="SAM" id="MobiDB-lite"/>
    </source>
</evidence>
<dbReference type="PANTHER" id="PTHR13814">
    <property type="entry name" value="FETUIN"/>
    <property type="match status" value="1"/>
</dbReference>
<name>A0A8C6RIB9_NANGA</name>
<dbReference type="Proteomes" id="UP000694381">
    <property type="component" value="Unassembled WGS sequence"/>
</dbReference>
<comment type="subcellular location">
    <subcellularLocation>
        <location evidence="1">Secreted</location>
    </subcellularLocation>
</comment>
<dbReference type="GO" id="GO:0007339">
    <property type="term" value="P:binding of sperm to zona pellucida"/>
    <property type="evidence" value="ECO:0007669"/>
    <property type="project" value="Ensembl"/>
</dbReference>
<feature type="chain" id="PRO_5034700156" evidence="8">
    <location>
        <begin position="19"/>
        <end position="374"/>
    </location>
</feature>
<proteinExistence type="predicted"/>
<evidence type="ECO:0000256" key="5">
    <source>
        <dbReference type="ARBA" id="ARBA00023157"/>
    </source>
</evidence>
<feature type="region of interest" description="Disordered" evidence="7">
    <location>
        <begin position="351"/>
        <end position="374"/>
    </location>
</feature>
<evidence type="ECO:0000256" key="6">
    <source>
        <dbReference type="ARBA" id="ARBA00023180"/>
    </source>
</evidence>
<protein>
    <submittedName>
        <fullName evidence="10">Fetuin beta</fullName>
    </submittedName>
</protein>
<reference evidence="10" key="1">
    <citation type="submission" date="2025-08" db="UniProtKB">
        <authorList>
            <consortium name="Ensembl"/>
        </authorList>
    </citation>
    <scope>IDENTIFICATION</scope>
</reference>
<evidence type="ECO:0000256" key="1">
    <source>
        <dbReference type="ARBA" id="ARBA00004613"/>
    </source>
</evidence>
<feature type="compositionally biased region" description="Basic and acidic residues" evidence="7">
    <location>
        <begin position="355"/>
        <end position="368"/>
    </location>
</feature>
<sequence length="374" mass="41444">MGLLRSLVLCTLAACCMARSPPQPPLPLKPRGCNDSDVLAVSGLALQEINRNQKDGYVLSLNRVHDAWEYPQADQGSLFYLTLDVLETGCHVLSKKAWKDCRERTFYQSVYGQCKAIFHINKPRRVLYLPAYNCTLRPVTRRKILFMCPDCPVPVRMDPSNLKVLEAATESLAKYNNESPSKQYSLVKVTKASSQWVVGPAYFVEYLVKESPCSKSQTTCSPQPSDSEPVGLCQGSLTKTPDKTFVSVTCDFFEPQNQVPGGKTSAVDQTSVKLPKENTAPASPHYKPSPSGSVQHLPDLDDEMSEDSQAQNLPEAFPVRLDLTTNPWGEDLDLSFLYIGPDEGKLTVLPFPRKSQHDRCPGPAKDTRPLVLPP</sequence>
<keyword evidence="3 8" id="KW-0732">Signal</keyword>
<dbReference type="Gene3D" id="3.10.450.10">
    <property type="match status" value="2"/>
</dbReference>
<evidence type="ECO:0000313" key="11">
    <source>
        <dbReference type="Proteomes" id="UP000694381"/>
    </source>
</evidence>
<feature type="domain" description="Cystatin fetuin-B-type" evidence="9">
    <location>
        <begin position="146"/>
        <end position="251"/>
    </location>
</feature>
<evidence type="ECO:0000256" key="4">
    <source>
        <dbReference type="ARBA" id="ARBA00022737"/>
    </source>
</evidence>
<dbReference type="GO" id="GO:0060255">
    <property type="term" value="P:regulation of macromolecule metabolic process"/>
    <property type="evidence" value="ECO:0007669"/>
    <property type="project" value="UniProtKB-ARBA"/>
</dbReference>
<dbReference type="Ensembl" id="ENSNGAT00000023546.1">
    <property type="protein sequence ID" value="ENSNGAP00000017907.1"/>
    <property type="gene ID" value="ENSNGAG00000018187.1"/>
</dbReference>
<feature type="domain" description="Cystatin fetuin-B-type" evidence="9">
    <location>
        <begin position="22"/>
        <end position="135"/>
    </location>
</feature>
<keyword evidence="5" id="KW-1015">Disulfide bond</keyword>
<reference evidence="10" key="2">
    <citation type="submission" date="2025-09" db="UniProtKB">
        <authorList>
            <consortium name="Ensembl"/>
        </authorList>
    </citation>
    <scope>IDENTIFICATION</scope>
</reference>
<dbReference type="SUPFAM" id="SSF54403">
    <property type="entry name" value="Cystatin/monellin"/>
    <property type="match status" value="2"/>
</dbReference>
<dbReference type="GO" id="GO:0008191">
    <property type="term" value="F:metalloendopeptidase inhibitor activity"/>
    <property type="evidence" value="ECO:0007669"/>
    <property type="project" value="Ensembl"/>
</dbReference>
<dbReference type="Pfam" id="PF00031">
    <property type="entry name" value="Cystatin"/>
    <property type="match status" value="2"/>
</dbReference>
<dbReference type="OMA" id="NCQFAHR"/>
<dbReference type="InterPro" id="IPR000010">
    <property type="entry name" value="Cystatin_dom"/>
</dbReference>
<dbReference type="GO" id="GO:0004869">
    <property type="term" value="F:cysteine-type endopeptidase inhibitor activity"/>
    <property type="evidence" value="ECO:0007669"/>
    <property type="project" value="InterPro"/>
</dbReference>
<evidence type="ECO:0000256" key="3">
    <source>
        <dbReference type="ARBA" id="ARBA00022729"/>
    </source>
</evidence>
<evidence type="ECO:0000313" key="10">
    <source>
        <dbReference type="Ensembl" id="ENSNGAP00000017907.1"/>
    </source>
</evidence>
<dbReference type="PROSITE" id="PS01255">
    <property type="entry name" value="FETUIN_2"/>
    <property type="match status" value="1"/>
</dbReference>
<keyword evidence="2" id="KW-0964">Secreted</keyword>
<keyword evidence="6" id="KW-0325">Glycoprotein</keyword>
<keyword evidence="11" id="KW-1185">Reference proteome</keyword>
<keyword evidence="4" id="KW-0677">Repeat</keyword>
<dbReference type="InterPro" id="IPR046350">
    <property type="entry name" value="Cystatin_sf"/>
</dbReference>
<feature type="signal peptide" evidence="8">
    <location>
        <begin position="1"/>
        <end position="18"/>
    </location>
</feature>
<dbReference type="PANTHER" id="PTHR13814:SF10">
    <property type="entry name" value="FETUIN-B"/>
    <property type="match status" value="1"/>
</dbReference>
<dbReference type="InterPro" id="IPR050735">
    <property type="entry name" value="Kininogen_Fetuin_HRG"/>
</dbReference>
<dbReference type="GeneTree" id="ENSGT00950000182930"/>
<gene>
    <name evidence="10" type="primary">Fetub</name>
</gene>
<dbReference type="InterPro" id="IPR001363">
    <property type="entry name" value="Prot_inh_fetuin_CS"/>
</dbReference>
<dbReference type="InterPro" id="IPR025764">
    <property type="entry name" value="Cystatin_Fetuin_B"/>
</dbReference>
<organism evidence="10 11">
    <name type="scientific">Nannospalax galili</name>
    <name type="common">Northern Israeli blind subterranean mole rat</name>
    <name type="synonym">Spalax galili</name>
    <dbReference type="NCBI Taxonomy" id="1026970"/>
    <lineage>
        <taxon>Eukaryota</taxon>
        <taxon>Metazoa</taxon>
        <taxon>Chordata</taxon>
        <taxon>Craniata</taxon>
        <taxon>Vertebrata</taxon>
        <taxon>Euteleostomi</taxon>
        <taxon>Mammalia</taxon>
        <taxon>Eutheria</taxon>
        <taxon>Euarchontoglires</taxon>
        <taxon>Glires</taxon>
        <taxon>Rodentia</taxon>
        <taxon>Myomorpha</taxon>
        <taxon>Muroidea</taxon>
        <taxon>Spalacidae</taxon>
        <taxon>Spalacinae</taxon>
        <taxon>Nannospalax</taxon>
    </lineage>
</organism>
<dbReference type="SMART" id="SM00043">
    <property type="entry name" value="CY"/>
    <property type="match status" value="2"/>
</dbReference>
<dbReference type="PROSITE" id="PS01254">
    <property type="entry name" value="FETUIN_1"/>
    <property type="match status" value="1"/>
</dbReference>
<evidence type="ECO:0000256" key="8">
    <source>
        <dbReference type="SAM" id="SignalP"/>
    </source>
</evidence>
<dbReference type="FunFam" id="3.10.450.10:FF:000005">
    <property type="entry name" value="Histidine-rich glycoprotein"/>
    <property type="match status" value="1"/>
</dbReference>
<dbReference type="CDD" id="cd00042">
    <property type="entry name" value="CY"/>
    <property type="match status" value="1"/>
</dbReference>
<evidence type="ECO:0000256" key="2">
    <source>
        <dbReference type="ARBA" id="ARBA00022525"/>
    </source>
</evidence>
<evidence type="ECO:0000259" key="9">
    <source>
        <dbReference type="PROSITE" id="PS51530"/>
    </source>
</evidence>
<dbReference type="AlphaFoldDB" id="A0A8C6RIB9"/>
<feature type="region of interest" description="Disordered" evidence="7">
    <location>
        <begin position="276"/>
        <end position="310"/>
    </location>
</feature>
<dbReference type="PROSITE" id="PS51530">
    <property type="entry name" value="CYSTATIN_FETUIN_B"/>
    <property type="match status" value="2"/>
</dbReference>
<accession>A0A8C6RIB9</accession>
<dbReference type="GO" id="GO:0005615">
    <property type="term" value="C:extracellular space"/>
    <property type="evidence" value="ECO:0007669"/>
    <property type="project" value="InterPro"/>
</dbReference>